<evidence type="ECO:0000259" key="6">
    <source>
        <dbReference type="PROSITE" id="PS50011"/>
    </source>
</evidence>
<evidence type="ECO:0000256" key="3">
    <source>
        <dbReference type="ARBA" id="ARBA00022777"/>
    </source>
</evidence>
<keyword evidence="5" id="KW-1133">Transmembrane helix</keyword>
<dbReference type="CDD" id="cd14014">
    <property type="entry name" value="STKc_PknB_like"/>
    <property type="match status" value="1"/>
</dbReference>
<dbReference type="PANTHER" id="PTHR43289">
    <property type="entry name" value="MITOGEN-ACTIVATED PROTEIN KINASE KINASE KINASE 20-RELATED"/>
    <property type="match status" value="1"/>
</dbReference>
<keyword evidence="2" id="KW-0547">Nucleotide-binding</keyword>
<dbReference type="InterPro" id="IPR011009">
    <property type="entry name" value="Kinase-like_dom_sf"/>
</dbReference>
<dbReference type="Gene3D" id="3.30.200.20">
    <property type="entry name" value="Phosphorylase Kinase, domain 1"/>
    <property type="match status" value="1"/>
</dbReference>
<dbReference type="OrthoDB" id="128804at2"/>
<dbReference type="KEGG" id="sus:Acid_5756"/>
<dbReference type="PROSITE" id="PS00108">
    <property type="entry name" value="PROTEIN_KINASE_ST"/>
    <property type="match status" value="1"/>
</dbReference>
<feature type="domain" description="Protein kinase" evidence="6">
    <location>
        <begin position="25"/>
        <end position="275"/>
    </location>
</feature>
<feature type="transmembrane region" description="Helical" evidence="5">
    <location>
        <begin position="254"/>
        <end position="272"/>
    </location>
</feature>
<dbReference type="PROSITE" id="PS50011">
    <property type="entry name" value="PROTEIN_KINASE_DOM"/>
    <property type="match status" value="1"/>
</dbReference>
<keyword evidence="4" id="KW-0067">ATP-binding</keyword>
<dbReference type="SMART" id="SM00220">
    <property type="entry name" value="S_TKc"/>
    <property type="match status" value="1"/>
</dbReference>
<dbReference type="Pfam" id="PF00069">
    <property type="entry name" value="Pkinase"/>
    <property type="match status" value="1"/>
</dbReference>
<dbReference type="InterPro" id="IPR000719">
    <property type="entry name" value="Prot_kinase_dom"/>
</dbReference>
<dbReference type="EMBL" id="CP000473">
    <property type="protein sequence ID" value="ABJ86703.1"/>
    <property type="molecule type" value="Genomic_DNA"/>
</dbReference>
<dbReference type="PANTHER" id="PTHR43289:SF6">
    <property type="entry name" value="SERINE_THREONINE-PROTEIN KINASE NEKL-3"/>
    <property type="match status" value="1"/>
</dbReference>
<dbReference type="Gene3D" id="1.10.510.10">
    <property type="entry name" value="Transferase(Phosphotransferase) domain 1"/>
    <property type="match status" value="1"/>
</dbReference>
<sequence>MELSDSVLQHLRDVVDLPDLAGTRYELEGEIGRGGLGVVYAARDRQLERRVALKVMDAAWAGEARLIARLEHPGIVPVHDTGTLPDGRVFYAMKLVAGARADRYAEANPSLGERLRVVQRVGEALAYAHSCGVLHRDLKPQNVMVGAFGEVYVMDWGVEGVAGTPAFRAPEGGFDQRSDVYSLGALLKFMLPPDPPRALSAVAGKAMNADPAARYGDAGALLEDLRRFQEGLAVEAYAEPLAQRLRRFGKRNEVLLWLLAAYAAVRFFLFFLRRA</sequence>
<keyword evidence="5" id="KW-0812">Transmembrane</keyword>
<keyword evidence="5" id="KW-0472">Membrane</keyword>
<keyword evidence="3 7" id="KW-0418">Kinase</keyword>
<reference evidence="7" key="1">
    <citation type="submission" date="2006-10" db="EMBL/GenBank/DDBJ databases">
        <title>Complete sequence of Solibacter usitatus Ellin6076.</title>
        <authorList>
            <consortium name="US DOE Joint Genome Institute"/>
            <person name="Copeland A."/>
            <person name="Lucas S."/>
            <person name="Lapidus A."/>
            <person name="Barry K."/>
            <person name="Detter J.C."/>
            <person name="Glavina del Rio T."/>
            <person name="Hammon N."/>
            <person name="Israni S."/>
            <person name="Dalin E."/>
            <person name="Tice H."/>
            <person name="Pitluck S."/>
            <person name="Thompson L.S."/>
            <person name="Brettin T."/>
            <person name="Bruce D."/>
            <person name="Han C."/>
            <person name="Tapia R."/>
            <person name="Gilna P."/>
            <person name="Schmutz J."/>
            <person name="Larimer F."/>
            <person name="Land M."/>
            <person name="Hauser L."/>
            <person name="Kyrpides N."/>
            <person name="Mikhailova N."/>
            <person name="Janssen P.H."/>
            <person name="Kuske C.R."/>
            <person name="Richardson P."/>
        </authorList>
    </citation>
    <scope>NUCLEOTIDE SEQUENCE</scope>
    <source>
        <strain evidence="7">Ellin6076</strain>
    </source>
</reference>
<name>Q01UG7_SOLUE</name>
<keyword evidence="1" id="KW-0808">Transferase</keyword>
<evidence type="ECO:0000256" key="2">
    <source>
        <dbReference type="ARBA" id="ARBA00022741"/>
    </source>
</evidence>
<evidence type="ECO:0000256" key="5">
    <source>
        <dbReference type="SAM" id="Phobius"/>
    </source>
</evidence>
<dbReference type="SUPFAM" id="SSF56112">
    <property type="entry name" value="Protein kinase-like (PK-like)"/>
    <property type="match status" value="1"/>
</dbReference>
<evidence type="ECO:0000256" key="4">
    <source>
        <dbReference type="ARBA" id="ARBA00022840"/>
    </source>
</evidence>
<proteinExistence type="predicted"/>
<accession>Q01UG7</accession>
<dbReference type="GO" id="GO:0005524">
    <property type="term" value="F:ATP binding"/>
    <property type="evidence" value="ECO:0007669"/>
    <property type="project" value="UniProtKB-KW"/>
</dbReference>
<dbReference type="InParanoid" id="Q01UG7"/>
<dbReference type="eggNOG" id="COG0515">
    <property type="taxonomic scope" value="Bacteria"/>
</dbReference>
<evidence type="ECO:0000256" key="1">
    <source>
        <dbReference type="ARBA" id="ARBA00022679"/>
    </source>
</evidence>
<dbReference type="GO" id="GO:0004674">
    <property type="term" value="F:protein serine/threonine kinase activity"/>
    <property type="evidence" value="ECO:0007669"/>
    <property type="project" value="UniProtKB-KW"/>
</dbReference>
<dbReference type="AlphaFoldDB" id="Q01UG7"/>
<keyword evidence="7" id="KW-0723">Serine/threonine-protein kinase</keyword>
<dbReference type="HOGENOM" id="CLU_000288_63_44_0"/>
<dbReference type="STRING" id="234267.Acid_5756"/>
<protein>
    <submittedName>
        <fullName evidence="7">Serine/threonine protein kinase</fullName>
    </submittedName>
</protein>
<gene>
    <name evidence="7" type="ordered locus">Acid_5756</name>
</gene>
<organism evidence="7">
    <name type="scientific">Solibacter usitatus (strain Ellin6076)</name>
    <dbReference type="NCBI Taxonomy" id="234267"/>
    <lineage>
        <taxon>Bacteria</taxon>
        <taxon>Pseudomonadati</taxon>
        <taxon>Acidobacteriota</taxon>
        <taxon>Terriglobia</taxon>
        <taxon>Bryobacterales</taxon>
        <taxon>Solibacteraceae</taxon>
        <taxon>Candidatus Solibacter</taxon>
    </lineage>
</organism>
<evidence type="ECO:0000313" key="7">
    <source>
        <dbReference type="EMBL" id="ABJ86703.1"/>
    </source>
</evidence>
<dbReference type="InterPro" id="IPR008271">
    <property type="entry name" value="Ser/Thr_kinase_AS"/>
</dbReference>